<accession>A0A6G0Y851</accession>
<evidence type="ECO:0000313" key="1">
    <source>
        <dbReference type="EMBL" id="KAF0750926.1"/>
    </source>
</evidence>
<protein>
    <submittedName>
        <fullName evidence="1">Uncharacterized protein</fullName>
    </submittedName>
</protein>
<reference evidence="1 2" key="1">
    <citation type="submission" date="2019-08" db="EMBL/GenBank/DDBJ databases">
        <title>Whole genome of Aphis craccivora.</title>
        <authorList>
            <person name="Voronova N.V."/>
            <person name="Shulinski R.S."/>
            <person name="Bandarenka Y.V."/>
            <person name="Zhorov D.G."/>
            <person name="Warner D."/>
        </authorList>
    </citation>
    <scope>NUCLEOTIDE SEQUENCE [LARGE SCALE GENOMIC DNA]</scope>
    <source>
        <strain evidence="1">180601</strain>
        <tissue evidence="1">Whole Body</tissue>
    </source>
</reference>
<name>A0A6G0Y851_APHCR</name>
<proteinExistence type="predicted"/>
<dbReference type="EMBL" id="VUJU01005541">
    <property type="protein sequence ID" value="KAF0750926.1"/>
    <property type="molecule type" value="Genomic_DNA"/>
</dbReference>
<dbReference type="Proteomes" id="UP000478052">
    <property type="component" value="Unassembled WGS sequence"/>
</dbReference>
<dbReference type="AlphaFoldDB" id="A0A6G0Y851"/>
<keyword evidence="2" id="KW-1185">Reference proteome</keyword>
<gene>
    <name evidence="1" type="ORF">FWK35_00011195</name>
</gene>
<dbReference type="OrthoDB" id="6133115at2759"/>
<comment type="caution">
    <text evidence="1">The sequence shown here is derived from an EMBL/GenBank/DDBJ whole genome shotgun (WGS) entry which is preliminary data.</text>
</comment>
<evidence type="ECO:0000313" key="2">
    <source>
        <dbReference type="Proteomes" id="UP000478052"/>
    </source>
</evidence>
<sequence>MPNNITKFNSLIFLEVNFSEVKTSWVHKLPKDGLTLELNRRNLVSTGTVVELKTRLLNYLKGESIESDSLTINDLTFFGNLIINSKKIETKDLILNQINFLAQYQTT</sequence>
<organism evidence="1 2">
    <name type="scientific">Aphis craccivora</name>
    <name type="common">Cowpea aphid</name>
    <dbReference type="NCBI Taxonomy" id="307492"/>
    <lineage>
        <taxon>Eukaryota</taxon>
        <taxon>Metazoa</taxon>
        <taxon>Ecdysozoa</taxon>
        <taxon>Arthropoda</taxon>
        <taxon>Hexapoda</taxon>
        <taxon>Insecta</taxon>
        <taxon>Pterygota</taxon>
        <taxon>Neoptera</taxon>
        <taxon>Paraneoptera</taxon>
        <taxon>Hemiptera</taxon>
        <taxon>Sternorrhyncha</taxon>
        <taxon>Aphidomorpha</taxon>
        <taxon>Aphidoidea</taxon>
        <taxon>Aphididae</taxon>
        <taxon>Aphidini</taxon>
        <taxon>Aphis</taxon>
        <taxon>Aphis</taxon>
    </lineage>
</organism>